<dbReference type="EMBL" id="AB924560">
    <property type="protein sequence ID" value="BAT23414.1"/>
    <property type="molecule type" value="Genomic_DNA"/>
</dbReference>
<feature type="transmembrane region" description="Helical" evidence="1">
    <location>
        <begin position="362"/>
        <end position="380"/>
    </location>
</feature>
<feature type="transmembrane region" description="Helical" evidence="1">
    <location>
        <begin position="224"/>
        <end position="240"/>
    </location>
</feature>
<keyword evidence="1" id="KW-1133">Transmembrane helix</keyword>
<sequence length="407" mass="45507">MTLQSFESRLINFSLLLFLLFEFFAGPLRWLFHLLGAELLFSIPKLLILITILVSVLNIIYKRKITKNGLIASISIIYILLVSIVHVELAAGFVAFWGIIPIFLGYHSARIIFESVQNNKTNNIIYFVFYVSCIGVFCNIIFNYPWYDVSYEIAGMDVSSAQMGTTGGYTRYAGFFKSSLQASSNILILLVYIVASTKNKFFILVCFILSLLVSIITISKTTFALHLILLFYVFMKILPVKLLWRSTLIFAIVVTFFTIMSTNYSFEMNNDPATTMLLGSLNARLTTTWPDGVESILKFGSLTFGAGLGTIGVGSKLGSGTYNPGDSMYLYIIATGGYILGIYLLGWLYYQSNILNNSAISRFLSMTLIILCLFGISMTTPEYPLMGFALGVIFNSRASNLQYKEAE</sequence>
<keyword evidence="2" id="KW-0436">Ligase</keyword>
<feature type="transmembrane region" description="Helical" evidence="1">
    <location>
        <begin position="172"/>
        <end position="194"/>
    </location>
</feature>
<feature type="transmembrane region" description="Helical" evidence="1">
    <location>
        <begin position="93"/>
        <end position="113"/>
    </location>
</feature>
<keyword evidence="1" id="KW-0472">Membrane</keyword>
<organism evidence="2">
    <name type="scientific">Klebsiella sp. 1702/49</name>
    <dbReference type="NCBI Taxonomy" id="1497800"/>
    <lineage>
        <taxon>Bacteria</taxon>
        <taxon>Pseudomonadati</taxon>
        <taxon>Pseudomonadota</taxon>
        <taxon>Gammaproteobacteria</taxon>
        <taxon>Enterobacterales</taxon>
        <taxon>Enterobacteriaceae</taxon>
        <taxon>Klebsiella/Raoultella group</taxon>
        <taxon>Klebsiella</taxon>
    </lineage>
</organism>
<accession>A0A0P0YQW7</accession>
<reference evidence="2" key="2">
    <citation type="journal article" date="2015" name="Sci. Rep.">
        <title>Genetic analysis of capsular polysaccharide synthesis gene clusters in 79 capsular types of Klebsiella spp.</title>
        <authorList>
            <person name="Pan Y.J."/>
            <person name="Lin T.L."/>
            <person name="Chen C.T."/>
            <person name="Chen Y.Y."/>
            <person name="Hsieh P.F."/>
            <person name="Hsu C.R."/>
            <person name="Wu M.C."/>
            <person name="Wang J.T."/>
        </authorList>
    </citation>
    <scope>NUCLEOTIDE SEQUENCE</scope>
    <source>
        <strain evidence="2">1702/49</strain>
    </source>
</reference>
<feature type="transmembrane region" description="Helical" evidence="1">
    <location>
        <begin position="68"/>
        <end position="87"/>
    </location>
</feature>
<reference evidence="2" key="1">
    <citation type="submission" date="2014-04" db="EMBL/GenBank/DDBJ databases">
        <authorList>
            <person name="Harrison E."/>
        </authorList>
    </citation>
    <scope>NUCLEOTIDE SEQUENCE</scope>
    <source>
        <strain evidence="2">1702/49</strain>
    </source>
</reference>
<dbReference type="GO" id="GO:0016874">
    <property type="term" value="F:ligase activity"/>
    <property type="evidence" value="ECO:0007669"/>
    <property type="project" value="UniProtKB-KW"/>
</dbReference>
<feature type="transmembrane region" description="Helical" evidence="1">
    <location>
        <begin position="125"/>
        <end position="147"/>
    </location>
</feature>
<feature type="transmembrane region" description="Helical" evidence="1">
    <location>
        <begin position="41"/>
        <end position="61"/>
    </location>
</feature>
<feature type="transmembrane region" description="Helical" evidence="1">
    <location>
        <begin position="201"/>
        <end position="218"/>
    </location>
</feature>
<keyword evidence="1" id="KW-0812">Transmembrane</keyword>
<gene>
    <name evidence="2" type="primary">wzy</name>
</gene>
<feature type="transmembrane region" description="Helical" evidence="1">
    <location>
        <begin position="247"/>
        <end position="266"/>
    </location>
</feature>
<name>A0A0P0YQW7_9ENTR</name>
<dbReference type="AlphaFoldDB" id="A0A0P0YQW7"/>
<evidence type="ECO:0000256" key="1">
    <source>
        <dbReference type="SAM" id="Phobius"/>
    </source>
</evidence>
<evidence type="ECO:0000313" key="2">
    <source>
        <dbReference type="EMBL" id="BAT23414.1"/>
    </source>
</evidence>
<protein>
    <submittedName>
        <fullName evidence="2">O-antigen ligase-like membrane protein</fullName>
    </submittedName>
</protein>
<proteinExistence type="predicted"/>
<feature type="transmembrane region" description="Helical" evidence="1">
    <location>
        <begin position="328"/>
        <end position="350"/>
    </location>
</feature>